<dbReference type="Pfam" id="PF02583">
    <property type="entry name" value="Trns_repr_metal"/>
    <property type="match status" value="1"/>
</dbReference>
<organism evidence="2 3">
    <name type="scientific">Devosia salina</name>
    <dbReference type="NCBI Taxonomy" id="2860336"/>
    <lineage>
        <taxon>Bacteria</taxon>
        <taxon>Pseudomonadati</taxon>
        <taxon>Pseudomonadota</taxon>
        <taxon>Alphaproteobacteria</taxon>
        <taxon>Hyphomicrobiales</taxon>
        <taxon>Devosiaceae</taxon>
        <taxon>Devosia</taxon>
    </lineage>
</organism>
<comment type="similarity">
    <text evidence="1">Belongs to the FrmR/RcnR family.</text>
</comment>
<dbReference type="Gene3D" id="1.20.58.1000">
    <property type="entry name" value="Metal-sensitive repressor, helix protomer"/>
    <property type="match status" value="1"/>
</dbReference>
<keyword evidence="3" id="KW-1185">Reference proteome</keyword>
<gene>
    <name evidence="2" type="ORF">K1X15_02045</name>
</gene>
<dbReference type="PANTHER" id="PTHR33677:SF5">
    <property type="entry name" value="TRANSCRIPTIONAL REPRESSOR FRMR"/>
    <property type="match status" value="1"/>
</dbReference>
<dbReference type="CDD" id="cd10153">
    <property type="entry name" value="RcnR-FrmR-like_DUF156"/>
    <property type="match status" value="1"/>
</dbReference>
<sequence length="92" mass="10157">MSHTSKHKDKLLARVRRLKGQIEAVERSLEAEAPCGEVLNLVASIRGAVTGLTGELIEDHIREHVSNPDTDSDRDRAQGAAELIDVVRTYLK</sequence>
<evidence type="ECO:0000313" key="2">
    <source>
        <dbReference type="EMBL" id="QYO77386.1"/>
    </source>
</evidence>
<dbReference type="InterPro" id="IPR003735">
    <property type="entry name" value="Metal_Tscrpt_repr"/>
</dbReference>
<proteinExistence type="inferred from homology"/>
<dbReference type="EMBL" id="CP080590">
    <property type="protein sequence ID" value="QYO77386.1"/>
    <property type="molecule type" value="Genomic_DNA"/>
</dbReference>
<name>A0ABX8WH89_9HYPH</name>
<accession>A0ABX8WH89</accession>
<evidence type="ECO:0000256" key="1">
    <source>
        <dbReference type="ARBA" id="ARBA00005260"/>
    </source>
</evidence>
<reference evidence="2 3" key="1">
    <citation type="submission" date="2021-08" db="EMBL/GenBank/DDBJ databases">
        <title>Devosia salina sp. nov., isolated from the South China Sea sediment.</title>
        <authorList>
            <person name="Zhou Z."/>
        </authorList>
    </citation>
    <scope>NUCLEOTIDE SEQUENCE [LARGE SCALE GENOMIC DNA]</scope>
    <source>
        <strain evidence="2 3">SCS-3</strain>
    </source>
</reference>
<dbReference type="RefSeq" id="WP_220305843.1">
    <property type="nucleotide sequence ID" value="NZ_CP080590.1"/>
</dbReference>
<protein>
    <submittedName>
        <fullName evidence="2">Metal/formaldehyde-sensitive transcriptional repressor</fullName>
    </submittedName>
</protein>
<dbReference type="InterPro" id="IPR038390">
    <property type="entry name" value="Metal_Tscrpt_repr_sf"/>
</dbReference>
<dbReference type="PANTHER" id="PTHR33677">
    <property type="entry name" value="TRANSCRIPTIONAL REPRESSOR FRMR-RELATED"/>
    <property type="match status" value="1"/>
</dbReference>
<evidence type="ECO:0000313" key="3">
    <source>
        <dbReference type="Proteomes" id="UP000825799"/>
    </source>
</evidence>
<dbReference type="Proteomes" id="UP000825799">
    <property type="component" value="Chromosome"/>
</dbReference>